<dbReference type="SMART" id="SM00382">
    <property type="entry name" value="AAA"/>
    <property type="match status" value="1"/>
</dbReference>
<dbReference type="CDD" id="cd03214">
    <property type="entry name" value="ABC_Iron-Siderophores_B12_Hemin"/>
    <property type="match status" value="1"/>
</dbReference>
<dbReference type="Pfam" id="PF00005">
    <property type="entry name" value="ABC_tran"/>
    <property type="match status" value="1"/>
</dbReference>
<dbReference type="Gene3D" id="3.40.50.300">
    <property type="entry name" value="P-loop containing nucleotide triphosphate hydrolases"/>
    <property type="match status" value="1"/>
</dbReference>
<protein>
    <submittedName>
        <fullName evidence="6">ATP-binding cassette domain-containing protein</fullName>
    </submittedName>
</protein>
<comment type="caution">
    <text evidence="6">The sequence shown here is derived from an EMBL/GenBank/DDBJ whole genome shotgun (WGS) entry which is preliminary data.</text>
</comment>
<feature type="domain" description="ABC transporter" evidence="5">
    <location>
        <begin position="6"/>
        <end position="248"/>
    </location>
</feature>
<dbReference type="PANTHER" id="PTHR42794:SF1">
    <property type="entry name" value="HEMIN IMPORT ATP-BINDING PROTEIN HMUV"/>
    <property type="match status" value="1"/>
</dbReference>
<proteinExistence type="predicted"/>
<evidence type="ECO:0000313" key="7">
    <source>
        <dbReference type="Proteomes" id="UP000756387"/>
    </source>
</evidence>
<accession>A0ABR9RT86</accession>
<evidence type="ECO:0000256" key="2">
    <source>
        <dbReference type="ARBA" id="ARBA00022741"/>
    </source>
</evidence>
<keyword evidence="3 6" id="KW-0067">ATP-binding</keyword>
<dbReference type="InterPro" id="IPR003439">
    <property type="entry name" value="ABC_transporter-like_ATP-bd"/>
</dbReference>
<dbReference type="RefSeq" id="WP_193638112.1">
    <property type="nucleotide sequence ID" value="NZ_JADCSA010000007.1"/>
</dbReference>
<evidence type="ECO:0000256" key="3">
    <source>
        <dbReference type="ARBA" id="ARBA00022840"/>
    </source>
</evidence>
<dbReference type="PANTHER" id="PTHR42794">
    <property type="entry name" value="HEMIN IMPORT ATP-BINDING PROTEIN HMUV"/>
    <property type="match status" value="1"/>
</dbReference>
<gene>
    <name evidence="6" type="ORF">IEQ44_08935</name>
</gene>
<evidence type="ECO:0000313" key="6">
    <source>
        <dbReference type="EMBL" id="MBE7324777.1"/>
    </source>
</evidence>
<dbReference type="EMBL" id="JADCSA010000007">
    <property type="protein sequence ID" value="MBE7324777.1"/>
    <property type="molecule type" value="Genomic_DNA"/>
</dbReference>
<dbReference type="PROSITE" id="PS50893">
    <property type="entry name" value="ABC_TRANSPORTER_2"/>
    <property type="match status" value="1"/>
</dbReference>
<evidence type="ECO:0000256" key="4">
    <source>
        <dbReference type="ARBA" id="ARBA00022967"/>
    </source>
</evidence>
<keyword evidence="2" id="KW-0547">Nucleotide-binding</keyword>
<organism evidence="6 7">
    <name type="scientific">Nocardioides malaquae</name>
    <dbReference type="NCBI Taxonomy" id="2773426"/>
    <lineage>
        <taxon>Bacteria</taxon>
        <taxon>Bacillati</taxon>
        <taxon>Actinomycetota</taxon>
        <taxon>Actinomycetes</taxon>
        <taxon>Propionibacteriales</taxon>
        <taxon>Nocardioidaceae</taxon>
        <taxon>Nocardioides</taxon>
    </lineage>
</organism>
<dbReference type="GO" id="GO:0005524">
    <property type="term" value="F:ATP binding"/>
    <property type="evidence" value="ECO:0007669"/>
    <property type="project" value="UniProtKB-KW"/>
</dbReference>
<keyword evidence="1" id="KW-0813">Transport</keyword>
<evidence type="ECO:0000259" key="5">
    <source>
        <dbReference type="PROSITE" id="PS50893"/>
    </source>
</evidence>
<sequence>MSARELVVSGLSRRVGDAVLLHDAAFTVPAGEVVALVGPNGAGKSSLLRAMTGVAQDGARAAMGQSPGSVVLDDVDLLGLKRRERARRMALVEQELKAEFSLTVRQVVGLGRIPHESGWAVAAGDPGMVEAAMARAGVAAWGDRLLSSLSGGEQQRVQLARALAQEPELLLLDEPTNHLDVRAQMDTLGLLREVAATGVSVVAALHDLNLAAAYCDHVVVLAGGRVQAVGDVRRVLTAELVEATYGVGVDVLEHPRTGRPLIAFSPGAAAASDVIASGRRGVRPR</sequence>
<dbReference type="InterPro" id="IPR017871">
    <property type="entry name" value="ABC_transporter-like_CS"/>
</dbReference>
<keyword evidence="7" id="KW-1185">Reference proteome</keyword>
<dbReference type="PROSITE" id="PS00211">
    <property type="entry name" value="ABC_TRANSPORTER_1"/>
    <property type="match status" value="1"/>
</dbReference>
<dbReference type="SUPFAM" id="SSF52540">
    <property type="entry name" value="P-loop containing nucleoside triphosphate hydrolases"/>
    <property type="match status" value="1"/>
</dbReference>
<keyword evidence="4" id="KW-1278">Translocase</keyword>
<evidence type="ECO:0000256" key="1">
    <source>
        <dbReference type="ARBA" id="ARBA00022448"/>
    </source>
</evidence>
<reference evidence="6 7" key="1">
    <citation type="submission" date="2020-10" db="EMBL/GenBank/DDBJ databases">
        <title>Nocardioides sp. isolated from sludge.</title>
        <authorList>
            <person name="Zhang X."/>
        </authorList>
    </citation>
    <scope>NUCLEOTIDE SEQUENCE [LARGE SCALE GENOMIC DNA]</scope>
    <source>
        <strain evidence="6 7">Y6</strain>
    </source>
</reference>
<dbReference type="Proteomes" id="UP000756387">
    <property type="component" value="Unassembled WGS sequence"/>
</dbReference>
<dbReference type="InterPro" id="IPR003593">
    <property type="entry name" value="AAA+_ATPase"/>
</dbReference>
<name>A0ABR9RT86_9ACTN</name>
<dbReference type="InterPro" id="IPR027417">
    <property type="entry name" value="P-loop_NTPase"/>
</dbReference>